<feature type="chain" id="PRO_5034894410" evidence="11">
    <location>
        <begin position="31"/>
        <end position="218"/>
    </location>
</feature>
<reference evidence="13" key="2">
    <citation type="submission" date="2025-08" db="UniProtKB">
        <authorList>
            <consortium name="Ensembl"/>
        </authorList>
    </citation>
    <scope>IDENTIFICATION</scope>
</reference>
<evidence type="ECO:0000256" key="3">
    <source>
        <dbReference type="ARBA" id="ARBA00022737"/>
    </source>
</evidence>
<dbReference type="Proteomes" id="UP000694400">
    <property type="component" value="Chromosome 3"/>
</dbReference>
<gene>
    <name evidence="13" type="primary">BCL11A</name>
</gene>
<feature type="compositionally biased region" description="Basic and acidic residues" evidence="10">
    <location>
        <begin position="208"/>
        <end position="218"/>
    </location>
</feature>
<accession>A0A8B9ZG88</accession>
<reference evidence="13" key="3">
    <citation type="submission" date="2025-09" db="UniProtKB">
        <authorList>
            <consortium name="Ensembl"/>
        </authorList>
    </citation>
    <scope>IDENTIFICATION</scope>
</reference>
<evidence type="ECO:0000313" key="13">
    <source>
        <dbReference type="Ensembl" id="ENSAPLP00020015399.1"/>
    </source>
</evidence>
<evidence type="ECO:0000256" key="7">
    <source>
        <dbReference type="ARBA" id="ARBA00023163"/>
    </source>
</evidence>
<dbReference type="Ensembl" id="ENSAPLT00020016608.1">
    <property type="protein sequence ID" value="ENSAPLP00020015399.1"/>
    <property type="gene ID" value="ENSAPLG00020011155.1"/>
</dbReference>
<evidence type="ECO:0000313" key="14">
    <source>
        <dbReference type="Proteomes" id="UP000694400"/>
    </source>
</evidence>
<dbReference type="GO" id="GO:0005634">
    <property type="term" value="C:nucleus"/>
    <property type="evidence" value="ECO:0007669"/>
    <property type="project" value="UniProtKB-SubCell"/>
</dbReference>
<feature type="region of interest" description="Disordered" evidence="10">
    <location>
        <begin position="110"/>
        <end position="145"/>
    </location>
</feature>
<dbReference type="AlphaFoldDB" id="A0A8B9ZG88"/>
<keyword evidence="6" id="KW-0805">Transcription regulation</keyword>
<keyword evidence="2" id="KW-0479">Metal-binding</keyword>
<protein>
    <submittedName>
        <fullName evidence="13">BAF chromatin remodeling complex subunit BCL11A</fullName>
    </submittedName>
</protein>
<evidence type="ECO:0000259" key="12">
    <source>
        <dbReference type="PROSITE" id="PS50157"/>
    </source>
</evidence>
<proteinExistence type="predicted"/>
<dbReference type="GO" id="GO:0006357">
    <property type="term" value="P:regulation of transcription by RNA polymerase II"/>
    <property type="evidence" value="ECO:0007669"/>
    <property type="project" value="TreeGrafter"/>
</dbReference>
<dbReference type="InterPro" id="IPR013087">
    <property type="entry name" value="Znf_C2H2_type"/>
</dbReference>
<evidence type="ECO:0000256" key="6">
    <source>
        <dbReference type="ARBA" id="ARBA00023015"/>
    </source>
</evidence>
<sequence>MCSEACTKILSSANSICFLFLSLSPPLCRAPVLEGPDLHASVGQPLAPSSAAFVTECLKKLCCWGFPIPSLSVENNRLIIIFFFFPTRFTKAHLWPETDQGELLLQRKKKMSRLTSRETRGLQGKAEQKPKAQQPLPGKDEPSSYTCTTCKQPFNSAWFLLQHAQNTHGLRIYLESEHGSPLTPRVRRTPPAGAAPREPRTPGSFRMEVQEHLNSERR</sequence>
<organism evidence="13 14">
    <name type="scientific">Anas platyrhynchos</name>
    <name type="common">Mallard</name>
    <name type="synonym">Anas boschas</name>
    <dbReference type="NCBI Taxonomy" id="8839"/>
    <lineage>
        <taxon>Eukaryota</taxon>
        <taxon>Metazoa</taxon>
        <taxon>Chordata</taxon>
        <taxon>Craniata</taxon>
        <taxon>Vertebrata</taxon>
        <taxon>Euteleostomi</taxon>
        <taxon>Archelosauria</taxon>
        <taxon>Archosauria</taxon>
        <taxon>Dinosauria</taxon>
        <taxon>Saurischia</taxon>
        <taxon>Theropoda</taxon>
        <taxon>Coelurosauria</taxon>
        <taxon>Aves</taxon>
        <taxon>Neognathae</taxon>
        <taxon>Galloanserae</taxon>
        <taxon>Anseriformes</taxon>
        <taxon>Anatidae</taxon>
        <taxon>Anatinae</taxon>
        <taxon>Anas</taxon>
    </lineage>
</organism>
<feature type="domain" description="C2H2-type" evidence="12">
    <location>
        <begin position="145"/>
        <end position="168"/>
    </location>
</feature>
<evidence type="ECO:0000256" key="2">
    <source>
        <dbReference type="ARBA" id="ARBA00022723"/>
    </source>
</evidence>
<feature type="compositionally biased region" description="Basic and acidic residues" evidence="10">
    <location>
        <begin position="115"/>
        <end position="130"/>
    </location>
</feature>
<dbReference type="PANTHER" id="PTHR45993:SF6">
    <property type="entry name" value="C2H2-TYPE DOMAIN-CONTAINING PROTEIN"/>
    <property type="match status" value="1"/>
</dbReference>
<evidence type="ECO:0000256" key="10">
    <source>
        <dbReference type="SAM" id="MobiDB-lite"/>
    </source>
</evidence>
<dbReference type="PANTHER" id="PTHR45993">
    <property type="entry name" value="B-CELL LYMPHOMA/LEUKEMIA 11"/>
    <property type="match status" value="1"/>
</dbReference>
<dbReference type="PROSITE" id="PS00028">
    <property type="entry name" value="ZINC_FINGER_C2H2_1"/>
    <property type="match status" value="1"/>
</dbReference>
<dbReference type="GO" id="GO:0008270">
    <property type="term" value="F:zinc ion binding"/>
    <property type="evidence" value="ECO:0007669"/>
    <property type="project" value="UniProtKB-KW"/>
</dbReference>
<keyword evidence="4 9" id="KW-0863">Zinc-finger</keyword>
<evidence type="ECO:0000256" key="1">
    <source>
        <dbReference type="ARBA" id="ARBA00004123"/>
    </source>
</evidence>
<dbReference type="PROSITE" id="PS50157">
    <property type="entry name" value="ZINC_FINGER_C2H2_2"/>
    <property type="match status" value="1"/>
</dbReference>
<name>A0A8B9ZG88_ANAPL</name>
<keyword evidence="8" id="KW-0539">Nucleus</keyword>
<reference evidence="13" key="1">
    <citation type="submission" date="2019-08" db="EMBL/GenBank/DDBJ databases">
        <title>Three high-quality genomes provides insights into domestication of ducks.</title>
        <authorList>
            <person name="Hou Z.C."/>
            <person name="Zhu F."/>
            <person name="Yin Z.T."/>
            <person name="Zhang F."/>
        </authorList>
    </citation>
    <scope>NUCLEOTIDE SEQUENCE [LARGE SCALE GENOMIC DNA]</scope>
</reference>
<evidence type="ECO:0000256" key="11">
    <source>
        <dbReference type="SAM" id="SignalP"/>
    </source>
</evidence>
<evidence type="ECO:0000256" key="8">
    <source>
        <dbReference type="ARBA" id="ARBA00023242"/>
    </source>
</evidence>
<evidence type="ECO:0000256" key="4">
    <source>
        <dbReference type="ARBA" id="ARBA00022771"/>
    </source>
</evidence>
<feature type="signal peptide" evidence="11">
    <location>
        <begin position="1"/>
        <end position="30"/>
    </location>
</feature>
<dbReference type="GO" id="GO:0003700">
    <property type="term" value="F:DNA-binding transcription factor activity"/>
    <property type="evidence" value="ECO:0007669"/>
    <property type="project" value="TreeGrafter"/>
</dbReference>
<comment type="subcellular location">
    <subcellularLocation>
        <location evidence="1">Nucleus</location>
    </subcellularLocation>
</comment>
<feature type="region of interest" description="Disordered" evidence="10">
    <location>
        <begin position="179"/>
        <end position="218"/>
    </location>
</feature>
<keyword evidence="7" id="KW-0804">Transcription</keyword>
<evidence type="ECO:0000256" key="9">
    <source>
        <dbReference type="PROSITE-ProRule" id="PRU00042"/>
    </source>
</evidence>
<evidence type="ECO:0000256" key="5">
    <source>
        <dbReference type="ARBA" id="ARBA00022833"/>
    </source>
</evidence>
<keyword evidence="5" id="KW-0862">Zinc</keyword>
<keyword evidence="3" id="KW-0677">Repeat</keyword>
<keyword evidence="11" id="KW-0732">Signal</keyword>
<dbReference type="GO" id="GO:0000978">
    <property type="term" value="F:RNA polymerase II cis-regulatory region sequence-specific DNA binding"/>
    <property type="evidence" value="ECO:0007669"/>
    <property type="project" value="TreeGrafter"/>
</dbReference>
<dbReference type="InterPro" id="IPR051497">
    <property type="entry name" value="Dev/Hematopoietic_TF"/>
</dbReference>